<feature type="binding site" evidence="4">
    <location>
        <position position="197"/>
    </location>
    <ligand>
        <name>pyridoxal 5'-phosphate</name>
        <dbReference type="ChEBI" id="CHEBI:597326"/>
    </ligand>
</feature>
<dbReference type="Gene3D" id="3.40.640.10">
    <property type="entry name" value="Type I PLP-dependent aspartate aminotransferase-like (Major domain)"/>
    <property type="match status" value="1"/>
</dbReference>
<comment type="function">
    <text evidence="4 6">Catalyzes the cleavage of L-kynurenine (L-Kyn) and L-3-hydroxykynurenine (L-3OHKyn) into anthranilic acid (AA) and 3-hydroxyanthranilic acid (3-OHAA), respectively.</text>
</comment>
<comment type="catalytic activity">
    <reaction evidence="6">
        <text>3-hydroxy-L-kynurenine + H2O = 3-hydroxyanthranilate + L-alanine + H(+)</text>
        <dbReference type="Rhea" id="RHEA:25143"/>
        <dbReference type="ChEBI" id="CHEBI:15377"/>
        <dbReference type="ChEBI" id="CHEBI:15378"/>
        <dbReference type="ChEBI" id="CHEBI:36559"/>
        <dbReference type="ChEBI" id="CHEBI:57972"/>
        <dbReference type="ChEBI" id="CHEBI:58125"/>
        <dbReference type="EC" id="3.7.1.3"/>
    </reaction>
</comment>
<dbReference type="PIRSF" id="PIRSF038800">
    <property type="entry name" value="KYNU"/>
    <property type="match status" value="1"/>
</dbReference>
<proteinExistence type="inferred from homology"/>
<dbReference type="GO" id="GO:0097053">
    <property type="term" value="P:L-kynurenine catabolic process"/>
    <property type="evidence" value="ECO:0007669"/>
    <property type="project" value="UniProtKB-UniRule"/>
</dbReference>
<dbReference type="GO" id="GO:0005737">
    <property type="term" value="C:cytoplasm"/>
    <property type="evidence" value="ECO:0007669"/>
    <property type="project" value="UniProtKB-UniRule"/>
</dbReference>
<dbReference type="GeneID" id="80348226"/>
<dbReference type="PANTHER" id="PTHR14084">
    <property type="entry name" value="KYNURENINASE"/>
    <property type="match status" value="1"/>
</dbReference>
<dbReference type="Pfam" id="PF22580">
    <property type="entry name" value="KYNU_C"/>
    <property type="match status" value="1"/>
</dbReference>
<feature type="binding site" evidence="4">
    <location>
        <position position="200"/>
    </location>
    <ligand>
        <name>pyridoxal 5'-phosphate</name>
        <dbReference type="ChEBI" id="CHEBI:597326"/>
    </ligand>
</feature>
<accession>A0A7G1KNX0</accession>
<dbReference type="InterPro" id="IPR010111">
    <property type="entry name" value="Kynureninase"/>
</dbReference>
<feature type="binding site" evidence="4">
    <location>
        <begin position="125"/>
        <end position="128"/>
    </location>
    <ligand>
        <name>pyridoxal 5'-phosphate</name>
        <dbReference type="ChEBI" id="CHEBI:597326"/>
    </ligand>
</feature>
<dbReference type="UniPathway" id="UPA00334">
    <property type="reaction ID" value="UER00455"/>
</dbReference>
<dbReference type="GO" id="GO:0030429">
    <property type="term" value="F:kynureninase activity"/>
    <property type="evidence" value="ECO:0007669"/>
    <property type="project" value="UniProtKB-UniRule"/>
</dbReference>
<feature type="binding site" evidence="4">
    <location>
        <position position="278"/>
    </location>
    <ligand>
        <name>pyridoxal 5'-phosphate</name>
        <dbReference type="ChEBI" id="CHEBI:597326"/>
    </ligand>
</feature>
<evidence type="ECO:0000313" key="7">
    <source>
        <dbReference type="EMBL" id="BCK55933.1"/>
    </source>
</evidence>
<reference evidence="7 8" key="1">
    <citation type="submission" date="2020-08" db="EMBL/GenBank/DDBJ databases">
        <title>Genome Sequencing of Nocardia wallacei strain FMUON74 and assembly.</title>
        <authorList>
            <person name="Toyokawa M."/>
            <person name="Uesaka K."/>
        </authorList>
    </citation>
    <scope>NUCLEOTIDE SEQUENCE [LARGE SCALE GENOMIC DNA]</scope>
    <source>
        <strain evidence="7 8">FMUON74</strain>
    </source>
</reference>
<evidence type="ECO:0000256" key="5">
    <source>
        <dbReference type="NCBIfam" id="TIGR01814"/>
    </source>
</evidence>
<dbReference type="Proteomes" id="UP000516173">
    <property type="component" value="Chromosome"/>
</dbReference>
<comment type="pathway">
    <text evidence="4 6">Cofactor biosynthesis; NAD(+) biosynthesis; quinolinate from L-kynurenine: step 2/3.</text>
</comment>
<sequence length="412" mass="44527">MPTSDEAGRRDAADPLATLREYFRLPADTVYLDGNSLGALAAHIPERLSRVLTREWGDTLIGAWTEHDWWSAPLRVGDRVGRLIGASPGQVTVGESTSVQLFNALAGAARLRPGRDVILTDTGHFPTDRYLADSVARLLGMRVIAVPAAAAATAVAQWSGQVAVVALPAVDYRTGELWDVAATTAAAHAAGAVTVWDLCHAAGAVPLALDDDEVDIAVGCTYKYLGGGPGAPAFVYLARRHHDGYDPPLTGWHGHAAPFAMEPEFRPADGISRTRIGTPHVLSLLALDSALDVFDKADLAEVRAKSLALGDFFLDCVADLVSEDGFEVVTPRAHRRRGSQVALRHPAAYEMITALLERNVIGDMRPPDLLRFGFNALYVSFRDVYRAAGELRDIVRSGCYRDERFAVRRLIT</sequence>
<feature type="binding site" evidence="4">
    <location>
        <position position="222"/>
    </location>
    <ligand>
        <name>pyridoxal 5'-phosphate</name>
        <dbReference type="ChEBI" id="CHEBI:597326"/>
    </ligand>
</feature>
<comment type="similarity">
    <text evidence="4 6">Belongs to the kynureninase family.</text>
</comment>
<keyword evidence="8" id="KW-1185">Reference proteome</keyword>
<dbReference type="UniPathway" id="UPA00253">
    <property type="reaction ID" value="UER00329"/>
</dbReference>
<evidence type="ECO:0000256" key="6">
    <source>
        <dbReference type="PIRNR" id="PIRNR038800"/>
    </source>
</evidence>
<organism evidence="7 8">
    <name type="scientific">Nocardia wallacei</name>
    <dbReference type="NCBI Taxonomy" id="480035"/>
    <lineage>
        <taxon>Bacteria</taxon>
        <taxon>Bacillati</taxon>
        <taxon>Actinomycetota</taxon>
        <taxon>Actinomycetes</taxon>
        <taxon>Mycobacteriales</taxon>
        <taxon>Nocardiaceae</taxon>
        <taxon>Nocardia</taxon>
    </lineage>
</organism>
<evidence type="ECO:0000256" key="1">
    <source>
        <dbReference type="ARBA" id="ARBA00022642"/>
    </source>
</evidence>
<protein>
    <recommendedName>
        <fullName evidence="4 5">Kynureninase</fullName>
        <ecNumber evidence="4 5">3.7.1.3</ecNumber>
    </recommendedName>
    <alternativeName>
        <fullName evidence="4">L-kynurenine hydrolase</fullName>
    </alternativeName>
</protein>
<dbReference type="GO" id="GO:0019805">
    <property type="term" value="P:quinolinate biosynthetic process"/>
    <property type="evidence" value="ECO:0007669"/>
    <property type="project" value="UniProtKB-UniRule"/>
</dbReference>
<evidence type="ECO:0000256" key="2">
    <source>
        <dbReference type="ARBA" id="ARBA00022801"/>
    </source>
</evidence>
<feature type="binding site" evidence="4">
    <location>
        <position position="252"/>
    </location>
    <ligand>
        <name>pyridoxal 5'-phosphate</name>
        <dbReference type="ChEBI" id="CHEBI:597326"/>
    </ligand>
</feature>
<dbReference type="InterPro" id="IPR015421">
    <property type="entry name" value="PyrdxlP-dep_Trfase_major"/>
</dbReference>
<dbReference type="GO" id="GO:0043420">
    <property type="term" value="P:anthranilate metabolic process"/>
    <property type="evidence" value="ECO:0007669"/>
    <property type="project" value="TreeGrafter"/>
</dbReference>
<feature type="binding site" evidence="4">
    <location>
        <position position="97"/>
    </location>
    <ligand>
        <name>pyridoxal 5'-phosphate</name>
        <dbReference type="ChEBI" id="CHEBI:597326"/>
    </ligand>
</feature>
<comment type="pathway">
    <text evidence="4 6">Amino-acid degradation; L-kynurenine degradation; L-alanine and anthranilate from L-kynurenine: step 1/1.</text>
</comment>
<keyword evidence="3 4" id="KW-0663">Pyridoxal phosphate</keyword>
<evidence type="ECO:0000313" key="8">
    <source>
        <dbReference type="Proteomes" id="UP000516173"/>
    </source>
</evidence>
<gene>
    <name evidence="4 7" type="primary">kynU</name>
    <name evidence="7" type="ORF">NWFMUON74_37050</name>
</gene>
<dbReference type="NCBIfam" id="TIGR01814">
    <property type="entry name" value="kynureninase"/>
    <property type="match status" value="1"/>
</dbReference>
<keyword evidence="1 4" id="KW-0662">Pyridine nucleotide biosynthesis</keyword>
<dbReference type="Gene3D" id="3.90.1150.10">
    <property type="entry name" value="Aspartate Aminotransferase, domain 1"/>
    <property type="match status" value="1"/>
</dbReference>
<dbReference type="GO" id="GO:0019441">
    <property type="term" value="P:L-tryptophan catabolic process to kynurenine"/>
    <property type="evidence" value="ECO:0007669"/>
    <property type="project" value="TreeGrafter"/>
</dbReference>
<feature type="binding site" evidence="4">
    <location>
        <position position="98"/>
    </location>
    <ligand>
        <name>pyridoxal 5'-phosphate</name>
        <dbReference type="ChEBI" id="CHEBI:597326"/>
    </ligand>
</feature>
<feature type="modified residue" description="N6-(pyridoxal phosphate)lysine" evidence="4">
    <location>
        <position position="223"/>
    </location>
</feature>
<evidence type="ECO:0000256" key="3">
    <source>
        <dbReference type="ARBA" id="ARBA00022898"/>
    </source>
</evidence>
<dbReference type="KEGG" id="nwl:NWFMUON74_37050"/>
<keyword evidence="2 4" id="KW-0378">Hydrolase</keyword>
<evidence type="ECO:0000256" key="4">
    <source>
        <dbReference type="HAMAP-Rule" id="MF_01970"/>
    </source>
</evidence>
<comment type="subunit">
    <text evidence="4 6">Homodimer.</text>
</comment>
<dbReference type="GO" id="GO:0009435">
    <property type="term" value="P:NAD+ biosynthetic process"/>
    <property type="evidence" value="ECO:0007669"/>
    <property type="project" value="UniProtKB-UniRule"/>
</dbReference>
<comment type="catalytic activity">
    <reaction evidence="4 6">
        <text>L-kynurenine + H2O = anthranilate + L-alanine + H(+)</text>
        <dbReference type="Rhea" id="RHEA:16813"/>
        <dbReference type="ChEBI" id="CHEBI:15377"/>
        <dbReference type="ChEBI" id="CHEBI:15378"/>
        <dbReference type="ChEBI" id="CHEBI:16567"/>
        <dbReference type="ChEBI" id="CHEBI:57959"/>
        <dbReference type="ChEBI" id="CHEBI:57972"/>
        <dbReference type="EC" id="3.7.1.3"/>
    </reaction>
</comment>
<comment type="cofactor">
    <cofactor evidence="4 6">
        <name>pyridoxal 5'-phosphate</name>
        <dbReference type="ChEBI" id="CHEBI:597326"/>
    </cofactor>
</comment>
<dbReference type="InterPro" id="IPR015424">
    <property type="entry name" value="PyrdxlP-dep_Trfase"/>
</dbReference>
<dbReference type="InterPro" id="IPR015422">
    <property type="entry name" value="PyrdxlP-dep_Trfase_small"/>
</dbReference>
<dbReference type="PANTHER" id="PTHR14084:SF0">
    <property type="entry name" value="KYNURENINASE"/>
    <property type="match status" value="1"/>
</dbReference>
<dbReference type="AlphaFoldDB" id="A0A7G1KNX0"/>
<dbReference type="HAMAP" id="MF_01970">
    <property type="entry name" value="Kynureninase"/>
    <property type="match status" value="1"/>
</dbReference>
<dbReference type="EMBL" id="AP023396">
    <property type="protein sequence ID" value="BCK55933.1"/>
    <property type="molecule type" value="Genomic_DNA"/>
</dbReference>
<dbReference type="SUPFAM" id="SSF53383">
    <property type="entry name" value="PLP-dependent transferases"/>
    <property type="match status" value="1"/>
</dbReference>
<comment type="caution">
    <text evidence="4">Lacks conserved residue(s) required for the propagation of feature annotation.</text>
</comment>
<dbReference type="GO" id="GO:0030170">
    <property type="term" value="F:pyridoxal phosphate binding"/>
    <property type="evidence" value="ECO:0007669"/>
    <property type="project" value="UniProtKB-UniRule"/>
</dbReference>
<dbReference type="RefSeq" id="WP_187683099.1">
    <property type="nucleotide sequence ID" value="NZ_AP023396.1"/>
</dbReference>
<dbReference type="EC" id="3.7.1.3" evidence="4 5"/>
<name>A0A7G1KNX0_9NOCA</name>